<name>A0AAV9MHT6_9SOLN</name>
<protein>
    <submittedName>
        <fullName evidence="1">Uncharacterized protein</fullName>
    </submittedName>
</protein>
<dbReference type="Proteomes" id="UP001311915">
    <property type="component" value="Unassembled WGS sequence"/>
</dbReference>
<evidence type="ECO:0000313" key="2">
    <source>
        <dbReference type="Proteomes" id="UP001311915"/>
    </source>
</evidence>
<comment type="caution">
    <text evidence="1">The sequence shown here is derived from an EMBL/GenBank/DDBJ whole genome shotgun (WGS) entry which is preliminary data.</text>
</comment>
<sequence length="73" mass="8177">MDQENPDAPPVIPHAEQGMGDLDLALRLGPPSPTKEALEREIYNFTLVKKAWALPGPNRDSYIIVIYYVLLKS</sequence>
<reference evidence="1 2" key="1">
    <citation type="submission" date="2023-10" db="EMBL/GenBank/DDBJ databases">
        <title>Genome-Wide Identification Analysis in wild type Solanum Pinnatisectum Reveals Some Genes Defensing Phytophthora Infestans.</title>
        <authorList>
            <person name="Sun C."/>
        </authorList>
    </citation>
    <scope>NUCLEOTIDE SEQUENCE [LARGE SCALE GENOMIC DNA]</scope>
    <source>
        <strain evidence="1">LQN</strain>
        <tissue evidence="1">Leaf</tissue>
    </source>
</reference>
<keyword evidence="2" id="KW-1185">Reference proteome</keyword>
<evidence type="ECO:0000313" key="1">
    <source>
        <dbReference type="EMBL" id="KAK4736993.1"/>
    </source>
</evidence>
<organism evidence="1 2">
    <name type="scientific">Solanum pinnatisectum</name>
    <name type="common">tansyleaf nightshade</name>
    <dbReference type="NCBI Taxonomy" id="50273"/>
    <lineage>
        <taxon>Eukaryota</taxon>
        <taxon>Viridiplantae</taxon>
        <taxon>Streptophyta</taxon>
        <taxon>Embryophyta</taxon>
        <taxon>Tracheophyta</taxon>
        <taxon>Spermatophyta</taxon>
        <taxon>Magnoliopsida</taxon>
        <taxon>eudicotyledons</taxon>
        <taxon>Gunneridae</taxon>
        <taxon>Pentapetalae</taxon>
        <taxon>asterids</taxon>
        <taxon>lamiids</taxon>
        <taxon>Solanales</taxon>
        <taxon>Solanaceae</taxon>
        <taxon>Solanoideae</taxon>
        <taxon>Solaneae</taxon>
        <taxon>Solanum</taxon>
    </lineage>
</organism>
<proteinExistence type="predicted"/>
<gene>
    <name evidence="1" type="ORF">R3W88_000690</name>
</gene>
<dbReference type="AlphaFoldDB" id="A0AAV9MHT6"/>
<accession>A0AAV9MHT6</accession>
<dbReference type="EMBL" id="JAWPEI010000001">
    <property type="protein sequence ID" value="KAK4736993.1"/>
    <property type="molecule type" value="Genomic_DNA"/>
</dbReference>